<dbReference type="GO" id="GO:0036498">
    <property type="term" value="P:IRE1-mediated unfolded protein response"/>
    <property type="evidence" value="ECO:0007669"/>
    <property type="project" value="TreeGrafter"/>
</dbReference>
<reference evidence="7" key="2">
    <citation type="submission" date="2025-08" db="UniProtKB">
        <authorList>
            <consortium name="Ensembl"/>
        </authorList>
    </citation>
    <scope>IDENTIFICATION</scope>
</reference>
<evidence type="ECO:0000259" key="5">
    <source>
        <dbReference type="PROSITE" id="PS50011"/>
    </source>
</evidence>
<feature type="domain" description="KEN" evidence="6">
    <location>
        <begin position="769"/>
        <end position="903"/>
    </location>
</feature>
<dbReference type="InterPro" id="IPR045133">
    <property type="entry name" value="IRE1/2-like"/>
</dbReference>
<keyword evidence="3" id="KW-0040">ANK repeat</keyword>
<dbReference type="GO" id="GO:0006397">
    <property type="term" value="P:mRNA processing"/>
    <property type="evidence" value="ECO:0007669"/>
    <property type="project" value="InterPro"/>
</dbReference>
<evidence type="ECO:0000256" key="2">
    <source>
        <dbReference type="ARBA" id="ARBA00022840"/>
    </source>
</evidence>
<dbReference type="Ensembl" id="ENSSORT00005027641.1">
    <property type="protein sequence ID" value="ENSSORP00005026858.1"/>
    <property type="gene ID" value="ENSSORG00005012862.1"/>
</dbReference>
<accession>A0A673ADN5</accession>
<dbReference type="PROSITE" id="PS50088">
    <property type="entry name" value="ANK_REPEAT"/>
    <property type="match status" value="1"/>
</dbReference>
<keyword evidence="2" id="KW-0067">ATP-binding</keyword>
<dbReference type="InterPro" id="IPR010513">
    <property type="entry name" value="KEN_dom"/>
</dbReference>
<feature type="compositionally biased region" description="Polar residues" evidence="4">
    <location>
        <begin position="439"/>
        <end position="452"/>
    </location>
</feature>
<reference evidence="7" key="3">
    <citation type="submission" date="2025-09" db="UniProtKB">
        <authorList>
            <consortium name="Ensembl"/>
        </authorList>
    </citation>
    <scope>IDENTIFICATION</scope>
</reference>
<dbReference type="Pfam" id="PF12796">
    <property type="entry name" value="Ank_2"/>
    <property type="match status" value="1"/>
</dbReference>
<dbReference type="GO" id="GO:0005524">
    <property type="term" value="F:ATP binding"/>
    <property type="evidence" value="ECO:0007669"/>
    <property type="project" value="UniProtKB-KW"/>
</dbReference>
<feature type="compositionally biased region" description="Basic residues" evidence="4">
    <location>
        <begin position="425"/>
        <end position="434"/>
    </location>
</feature>
<dbReference type="PROSITE" id="PS00108">
    <property type="entry name" value="PROTEIN_KINASE_ST"/>
    <property type="match status" value="1"/>
</dbReference>
<evidence type="ECO:0000256" key="3">
    <source>
        <dbReference type="PROSITE-ProRule" id="PRU00023"/>
    </source>
</evidence>
<evidence type="ECO:0000313" key="8">
    <source>
        <dbReference type="Proteomes" id="UP000472271"/>
    </source>
</evidence>
<dbReference type="PROSITE" id="PS50011">
    <property type="entry name" value="PROTEIN_KINASE_DOM"/>
    <property type="match status" value="1"/>
</dbReference>
<dbReference type="OrthoDB" id="63989at2759"/>
<dbReference type="GO" id="GO:0070059">
    <property type="term" value="P:intrinsic apoptotic signaling pathway in response to endoplasmic reticulum stress"/>
    <property type="evidence" value="ECO:0007669"/>
    <property type="project" value="TreeGrafter"/>
</dbReference>
<dbReference type="SUPFAM" id="SSF48403">
    <property type="entry name" value="Ankyrin repeat"/>
    <property type="match status" value="1"/>
</dbReference>
<evidence type="ECO:0000259" key="6">
    <source>
        <dbReference type="PROSITE" id="PS51392"/>
    </source>
</evidence>
<dbReference type="AlphaFoldDB" id="A0A673ADN5"/>
<dbReference type="Gene3D" id="1.20.1440.180">
    <property type="entry name" value="KEN domain"/>
    <property type="match status" value="1"/>
</dbReference>
<feature type="repeat" description="ANK" evidence="3">
    <location>
        <begin position="51"/>
        <end position="83"/>
    </location>
</feature>
<dbReference type="Pfam" id="PF00069">
    <property type="entry name" value="Pkinase"/>
    <property type="match status" value="1"/>
</dbReference>
<dbReference type="Proteomes" id="UP000472271">
    <property type="component" value="Chromosome 18"/>
</dbReference>
<dbReference type="Pfam" id="PF06479">
    <property type="entry name" value="Ribonuc_2-5A"/>
    <property type="match status" value="1"/>
</dbReference>
<dbReference type="PANTHER" id="PTHR13954:SF28">
    <property type="match status" value="1"/>
</dbReference>
<evidence type="ECO:0000256" key="4">
    <source>
        <dbReference type="SAM" id="MobiDB-lite"/>
    </source>
</evidence>
<feature type="domain" description="Protein kinase" evidence="5">
    <location>
        <begin position="514"/>
        <end position="766"/>
    </location>
</feature>
<dbReference type="GeneID" id="115438278"/>
<dbReference type="GO" id="GO:0051082">
    <property type="term" value="F:unfolded protein binding"/>
    <property type="evidence" value="ECO:0007669"/>
    <property type="project" value="TreeGrafter"/>
</dbReference>
<dbReference type="SUPFAM" id="SSF56112">
    <property type="entry name" value="Protein kinase-like (PK-like)"/>
    <property type="match status" value="1"/>
</dbReference>
<dbReference type="PANTHER" id="PTHR13954">
    <property type="entry name" value="IRE1-RELATED"/>
    <property type="match status" value="1"/>
</dbReference>
<reference evidence="7" key="1">
    <citation type="submission" date="2019-06" db="EMBL/GenBank/DDBJ databases">
        <authorList>
            <consortium name="Wellcome Sanger Institute Data Sharing"/>
        </authorList>
    </citation>
    <scope>NUCLEOTIDE SEQUENCE [LARGE SCALE GENOMIC DNA]</scope>
</reference>
<dbReference type="InterPro" id="IPR038357">
    <property type="entry name" value="KEN_sf"/>
</dbReference>
<gene>
    <name evidence="7" type="primary">LOC115438278</name>
</gene>
<keyword evidence="1" id="KW-0547">Nucleotide-binding</keyword>
<dbReference type="InterPro" id="IPR016024">
    <property type="entry name" value="ARM-type_fold"/>
</dbReference>
<dbReference type="SUPFAM" id="SSF48371">
    <property type="entry name" value="ARM repeat"/>
    <property type="match status" value="1"/>
</dbReference>
<dbReference type="GO" id="GO:0004674">
    <property type="term" value="F:protein serine/threonine kinase activity"/>
    <property type="evidence" value="ECO:0007669"/>
    <property type="project" value="InterPro"/>
</dbReference>
<keyword evidence="8" id="KW-1185">Reference proteome</keyword>
<dbReference type="InterPro" id="IPR008271">
    <property type="entry name" value="Ser/Thr_kinase_AS"/>
</dbReference>
<dbReference type="SMART" id="SM00248">
    <property type="entry name" value="ANK"/>
    <property type="match status" value="3"/>
</dbReference>
<name>A0A673ADN5_9TELE</name>
<feature type="region of interest" description="Disordered" evidence="4">
    <location>
        <begin position="419"/>
        <end position="457"/>
    </location>
</feature>
<dbReference type="PROSITE" id="PS51392">
    <property type="entry name" value="KEN"/>
    <property type="match status" value="1"/>
</dbReference>
<dbReference type="InterPro" id="IPR002110">
    <property type="entry name" value="Ankyrin_rpt"/>
</dbReference>
<protein>
    <submittedName>
        <fullName evidence="7">Serine/threonine-protein kinase ppk4-like</fullName>
    </submittedName>
</protein>
<dbReference type="Gene3D" id="1.10.510.10">
    <property type="entry name" value="Transferase(Phosphotransferase) domain 1"/>
    <property type="match status" value="1"/>
</dbReference>
<dbReference type="InterPro" id="IPR011009">
    <property type="entry name" value="Kinase-like_dom_sf"/>
</dbReference>
<dbReference type="GO" id="GO:1990604">
    <property type="term" value="C:IRE1-TRAF2-ASK1 complex"/>
    <property type="evidence" value="ECO:0007669"/>
    <property type="project" value="TreeGrafter"/>
</dbReference>
<organism evidence="7 8">
    <name type="scientific">Sphaeramia orbicularis</name>
    <name type="common">orbiculate cardinalfish</name>
    <dbReference type="NCBI Taxonomy" id="375764"/>
    <lineage>
        <taxon>Eukaryota</taxon>
        <taxon>Metazoa</taxon>
        <taxon>Chordata</taxon>
        <taxon>Craniata</taxon>
        <taxon>Vertebrata</taxon>
        <taxon>Euteleostomi</taxon>
        <taxon>Actinopterygii</taxon>
        <taxon>Neopterygii</taxon>
        <taxon>Teleostei</taxon>
        <taxon>Neoteleostei</taxon>
        <taxon>Acanthomorphata</taxon>
        <taxon>Gobiaria</taxon>
        <taxon>Kurtiformes</taxon>
        <taxon>Apogonoidei</taxon>
        <taxon>Apogonidae</taxon>
        <taxon>Apogoninae</taxon>
        <taxon>Sphaeramia</taxon>
    </lineage>
</organism>
<dbReference type="GO" id="GO:0004521">
    <property type="term" value="F:RNA endonuclease activity"/>
    <property type="evidence" value="ECO:0007669"/>
    <property type="project" value="InterPro"/>
</dbReference>
<sequence length="920" mass="104682">MSIITQVKVMVSPSETHSIILCIQSNNLKELKTLLKRNNIDTLYPCKECNDYITPLIAAVGNHKENICTFLLDQGANPNIASQNGFTPLHYVSLFKAPVIFVRNLLKANAAPNGCIPIPRFTPVQMAAVSDRGDVMAELISAGALVSMVPLNDPERHMFDRKICQMVHKLASEGNELCSKLECFMELEIAIQEKRHEEVFKTFHNQMLLEHPQTHLAMIEMLFTVTGKDREKYCQESIKWLKDTGNLNSYIDNAVIHLPNICSSHINFAINSLHAVFCTMEDIPNEQALNLITQLLKKPHLKMRPEVWEAVLQTLYVITQKTKGLKHWDPNFLEKLCKTLVPFVNKCHPSDIRVYTYGVLANLLPVEHAADIFTSVGITSVPEDILISADMKPDDKLKEALRRLKNYFRRTKSECEDSTVVSGSSKKKKKKKKKERSEQQNIQNDVVSNGANDPTAVPVVESTSSVQPFHVNTTDSLGGLKWLPISKRWKEKLEKLQSHDKSNITRIGSINYVNDAEFLIAKGSDGTEVFLGLRDDGTEVALKRMTKSNYKVLKNEEGFLRLPELDHPSIVRYVDAAEDLNFGYLALQLCEYTLEEYIKKHDSLPKQNLVLQLLDSLRVLHGQTPPILHRDLKPQNLLIDVSGRARLADFGISRRLLKGQTTWRTCSAGTKCWMAKETIAAEGEPDIPFKSNTDVQVAGMLIYYILSGGHHPFGDKSFECESNIYYGKYKLDHVQDVVAQDLIEWMINEEPKQRPKVEECLSHPFFWTSRKRVEYLKKIGNRDEVSNCRNADQKLISSVEECAEDGAFKQWKNQFPPELVQMMDKKNKAYPDNILGLLRFIRNLHEHYAKHAAQVDVTKIFPDLFGCAYMFAKKQKWNSEAPLKEMFQREDIAASFVMKTTNTEEHLGVPVQESQPADLK</sequence>
<dbReference type="InterPro" id="IPR000719">
    <property type="entry name" value="Prot_kinase_dom"/>
</dbReference>
<dbReference type="SMART" id="SM00220">
    <property type="entry name" value="S_TKc"/>
    <property type="match status" value="1"/>
</dbReference>
<dbReference type="InterPro" id="IPR036770">
    <property type="entry name" value="Ankyrin_rpt-contain_sf"/>
</dbReference>
<evidence type="ECO:0000313" key="7">
    <source>
        <dbReference type="Ensembl" id="ENSSORP00005026858.1"/>
    </source>
</evidence>
<proteinExistence type="predicted"/>
<dbReference type="Gene3D" id="1.25.40.20">
    <property type="entry name" value="Ankyrin repeat-containing domain"/>
    <property type="match status" value="1"/>
</dbReference>
<dbReference type="RefSeq" id="XP_030017626.1">
    <property type="nucleotide sequence ID" value="XM_030161766.1"/>
</dbReference>
<evidence type="ECO:0000256" key="1">
    <source>
        <dbReference type="ARBA" id="ARBA00022741"/>
    </source>
</evidence>